<feature type="transmembrane region" description="Helical" evidence="7">
    <location>
        <begin position="395"/>
        <end position="413"/>
    </location>
</feature>
<evidence type="ECO:0000256" key="8">
    <source>
        <dbReference type="SAM" id="SignalP"/>
    </source>
</evidence>
<gene>
    <name evidence="10" type="ORF">BN850_0100700</name>
</gene>
<keyword evidence="4 7" id="KW-0472">Membrane</keyword>
<dbReference type="InterPro" id="IPR020846">
    <property type="entry name" value="MFS_dom"/>
</dbReference>
<evidence type="ECO:0000256" key="5">
    <source>
        <dbReference type="ARBA" id="ARBA00023180"/>
    </source>
</evidence>
<evidence type="ECO:0000259" key="9">
    <source>
        <dbReference type="PROSITE" id="PS50850"/>
    </source>
</evidence>
<sequence>MHHATRPWVTGFIKTSFWDFLAAAAVLEDYIWTRSDLWFAVLTTMWSFVQHKQIAKQIQSEYQLNPSSDESRACKSGTSLPLSSDGRVSRQDSPEDEAFKVQSTGEDDPLDPKNWPLATRSRNIFIICFLVFTQCWSGAADSIGNSMASKEFHISQVAENVSTAVFLFGVGTGALFAGPLSESVGRNPTYLIATACYLFFVLGSAMTPTFGGQVVCRYFVGLSASATLTINGASVNDQFRPVKRAIVFPIVAWANVAAPVIAPVAGGWIVENRNLGWRWTNWITLIISTVAFLVAFFFLPETHFPLLLAWKARELRRVTGDQRWISDHEKKPSFFKQLRKTLPLPATFFRNEPVIIVLGLYLVLLYILLFSFLSGFDYIFKETYSLTPGYQGSCFAAIAAGATAFALCGPALYKWSREDTERVPGASIEPEFRLWPAIVTAPFLPISLFWLGWTNYASIPIWSGLGACFLFGIVLMSIYVGGYQYITDSYGEHSAIALASITMSRYLIAGGMVMAARPMYEGIGVHWTMTLLGSIAVLLTPAPLLFWKYGAKLRERSPYASADV</sequence>
<dbReference type="Gene3D" id="1.20.1250.20">
    <property type="entry name" value="MFS general substrate transporter like domains"/>
    <property type="match status" value="1"/>
</dbReference>
<keyword evidence="3 7" id="KW-1133">Transmembrane helix</keyword>
<feature type="domain" description="Major facilitator superfamily (MFS) profile" evidence="9">
    <location>
        <begin position="123"/>
        <end position="564"/>
    </location>
</feature>
<feature type="chain" id="PRO_5001860445" evidence="8">
    <location>
        <begin position="24"/>
        <end position="564"/>
    </location>
</feature>
<feature type="transmembrane region" description="Helical" evidence="7">
    <location>
        <begin position="160"/>
        <end position="178"/>
    </location>
</feature>
<feature type="signal peptide" evidence="8">
    <location>
        <begin position="1"/>
        <end position="23"/>
    </location>
</feature>
<keyword evidence="5" id="KW-0325">Glycoprotein</keyword>
<feature type="region of interest" description="Disordered" evidence="6">
    <location>
        <begin position="67"/>
        <end position="113"/>
    </location>
</feature>
<evidence type="ECO:0000256" key="6">
    <source>
        <dbReference type="SAM" id="MobiDB-lite"/>
    </source>
</evidence>
<evidence type="ECO:0000256" key="1">
    <source>
        <dbReference type="ARBA" id="ARBA00004141"/>
    </source>
</evidence>
<dbReference type="EMBL" id="CBMI010003248">
    <property type="protein sequence ID" value="CEG05210.1"/>
    <property type="molecule type" value="Genomic_DNA"/>
</dbReference>
<feature type="compositionally biased region" description="Basic and acidic residues" evidence="6">
    <location>
        <begin position="87"/>
        <end position="99"/>
    </location>
</feature>
<reference evidence="10" key="1">
    <citation type="submission" date="2013-05" db="EMBL/GenBank/DDBJ databases">
        <title>Draft genome sequences of six wheat associated Fusarium spp. isolates.</title>
        <authorList>
            <person name="Moolhuijzen P.M."/>
            <person name="Manners J.M."/>
            <person name="Wilcox S."/>
            <person name="Bellgard M.I."/>
            <person name="Gardiner D.M."/>
        </authorList>
    </citation>
    <scope>NUCLEOTIDE SEQUENCE</scope>
    <source>
        <strain evidence="10">CS3069</strain>
    </source>
</reference>
<feature type="transmembrane region" description="Helical" evidence="7">
    <location>
        <begin position="282"/>
        <end position="308"/>
    </location>
</feature>
<dbReference type="PANTHER" id="PTHR23502:SF188">
    <property type="entry name" value="MAJOR FACILITATOR SUPERFAMILY (MFS) PROFILE DOMAIN-CONTAINING PROTEIN"/>
    <property type="match status" value="1"/>
</dbReference>
<dbReference type="SUPFAM" id="SSF103473">
    <property type="entry name" value="MFS general substrate transporter"/>
    <property type="match status" value="1"/>
</dbReference>
<feature type="transmembrane region" description="Helical" evidence="7">
    <location>
        <begin position="495"/>
        <end position="515"/>
    </location>
</feature>
<proteinExistence type="predicted"/>
<feature type="transmembrane region" description="Helical" evidence="7">
    <location>
        <begin position="354"/>
        <end position="375"/>
    </location>
</feature>
<protein>
    <submittedName>
        <fullName evidence="10">WGS project CBMI000000000 data, contig CS3069_c003250</fullName>
    </submittedName>
</protein>
<comment type="subcellular location">
    <subcellularLocation>
        <location evidence="1">Membrane</location>
        <topology evidence="1">Multi-pass membrane protein</topology>
    </subcellularLocation>
</comment>
<comment type="caution">
    <text evidence="10">The sequence shown here is derived from an EMBL/GenBank/DDBJ whole genome shotgun (WGS) entry which is preliminary data.</text>
</comment>
<feature type="transmembrane region" description="Helical" evidence="7">
    <location>
        <begin position="434"/>
        <end position="453"/>
    </location>
</feature>
<feature type="transmembrane region" description="Helical" evidence="7">
    <location>
        <begin position="246"/>
        <end position="270"/>
    </location>
</feature>
<dbReference type="PANTHER" id="PTHR23502">
    <property type="entry name" value="MAJOR FACILITATOR SUPERFAMILY"/>
    <property type="match status" value="1"/>
</dbReference>
<feature type="transmembrane region" description="Helical" evidence="7">
    <location>
        <begin position="459"/>
        <end position="483"/>
    </location>
</feature>
<evidence type="ECO:0000256" key="7">
    <source>
        <dbReference type="SAM" id="Phobius"/>
    </source>
</evidence>
<dbReference type="GO" id="GO:0005886">
    <property type="term" value="C:plasma membrane"/>
    <property type="evidence" value="ECO:0007669"/>
    <property type="project" value="TreeGrafter"/>
</dbReference>
<evidence type="ECO:0000256" key="3">
    <source>
        <dbReference type="ARBA" id="ARBA00022989"/>
    </source>
</evidence>
<dbReference type="AlphaFoldDB" id="A0A090MHS7"/>
<dbReference type="InterPro" id="IPR036259">
    <property type="entry name" value="MFS_trans_sf"/>
</dbReference>
<keyword evidence="8" id="KW-0732">Signal</keyword>
<dbReference type="PROSITE" id="PS50850">
    <property type="entry name" value="MFS"/>
    <property type="match status" value="1"/>
</dbReference>
<feature type="transmembrane region" description="Helical" evidence="7">
    <location>
        <begin position="527"/>
        <end position="547"/>
    </location>
</feature>
<dbReference type="InterPro" id="IPR011701">
    <property type="entry name" value="MFS"/>
</dbReference>
<dbReference type="Pfam" id="PF07690">
    <property type="entry name" value="MFS_1"/>
    <property type="match status" value="1"/>
</dbReference>
<feature type="transmembrane region" description="Helical" evidence="7">
    <location>
        <begin position="190"/>
        <end position="211"/>
    </location>
</feature>
<dbReference type="GO" id="GO:0022857">
    <property type="term" value="F:transmembrane transporter activity"/>
    <property type="evidence" value="ECO:0007669"/>
    <property type="project" value="InterPro"/>
</dbReference>
<name>A0A090MHS7_9HYPO</name>
<keyword evidence="2 7" id="KW-0812">Transmembrane</keyword>
<evidence type="ECO:0000313" key="10">
    <source>
        <dbReference type="EMBL" id="CEG05210.1"/>
    </source>
</evidence>
<organism evidence="10">
    <name type="scientific">Fusarium clavum</name>
    <dbReference type="NCBI Taxonomy" id="2594811"/>
    <lineage>
        <taxon>Eukaryota</taxon>
        <taxon>Fungi</taxon>
        <taxon>Dikarya</taxon>
        <taxon>Ascomycota</taxon>
        <taxon>Pezizomycotina</taxon>
        <taxon>Sordariomycetes</taxon>
        <taxon>Hypocreomycetidae</taxon>
        <taxon>Hypocreales</taxon>
        <taxon>Nectriaceae</taxon>
        <taxon>Fusarium</taxon>
        <taxon>Fusarium incarnatum-equiseti species complex</taxon>
    </lineage>
</organism>
<accession>A0A090MHS7</accession>
<evidence type="ECO:0000256" key="2">
    <source>
        <dbReference type="ARBA" id="ARBA00022692"/>
    </source>
</evidence>
<evidence type="ECO:0000256" key="4">
    <source>
        <dbReference type="ARBA" id="ARBA00023136"/>
    </source>
</evidence>